<keyword evidence="4" id="KW-1185">Reference proteome</keyword>
<sequence>MNVIAKFEDTVGEESSSKLGGNDLQNWKLLNQKEELDGIPNFLVAPDDVFAQTRTLLGSLENPEGKTGWGQPEWPCCDSAFEPLIPSSFPPFLRLLSQGVYKPVRQSTRLESNIDNPHRDKSPPSPFTILDGPKEHSHKHETRDTSTIENMNSLPPEILLEILSHLPLSSHPPARLTSRLFNALLSPTTFPRLASFLDPAIAASLLEEGVREARTRNVTSLWSPCCSVPRELPIPKSFLLAMYLALRSRQWVQGTASGRGESWESDSAISGMCDEETDAPDEELTAKKMADMLGRHDLGEDVVRGAMFRYALYLSYIYGGEGQAPSLWVFDKELWETKL</sequence>
<dbReference type="Gene3D" id="1.20.1280.50">
    <property type="match status" value="1"/>
</dbReference>
<organism evidence="3 4">
    <name type="scientific">Epichloe bromicola</name>
    <dbReference type="NCBI Taxonomy" id="79588"/>
    <lineage>
        <taxon>Eukaryota</taxon>
        <taxon>Fungi</taxon>
        <taxon>Dikarya</taxon>
        <taxon>Ascomycota</taxon>
        <taxon>Pezizomycotina</taxon>
        <taxon>Sordariomycetes</taxon>
        <taxon>Hypocreomycetidae</taxon>
        <taxon>Hypocreales</taxon>
        <taxon>Clavicipitaceae</taxon>
        <taxon>Epichloe</taxon>
    </lineage>
</organism>
<dbReference type="InterPro" id="IPR036047">
    <property type="entry name" value="F-box-like_dom_sf"/>
</dbReference>
<evidence type="ECO:0000259" key="2">
    <source>
        <dbReference type="PROSITE" id="PS50181"/>
    </source>
</evidence>
<proteinExistence type="predicted"/>
<dbReference type="Proteomes" id="UP001562357">
    <property type="component" value="Unassembled WGS sequence"/>
</dbReference>
<dbReference type="Pfam" id="PF12937">
    <property type="entry name" value="F-box-like"/>
    <property type="match status" value="1"/>
</dbReference>
<dbReference type="SUPFAM" id="SSF81383">
    <property type="entry name" value="F-box domain"/>
    <property type="match status" value="1"/>
</dbReference>
<feature type="region of interest" description="Disordered" evidence="1">
    <location>
        <begin position="108"/>
        <end position="149"/>
    </location>
</feature>
<feature type="domain" description="F-box" evidence="2">
    <location>
        <begin position="148"/>
        <end position="193"/>
    </location>
</feature>
<comment type="caution">
    <text evidence="3">The sequence shown here is derived from an EMBL/GenBank/DDBJ whole genome shotgun (WGS) entry which is preliminary data.</text>
</comment>
<evidence type="ECO:0000313" key="4">
    <source>
        <dbReference type="Proteomes" id="UP001562357"/>
    </source>
</evidence>
<reference evidence="4" key="1">
    <citation type="submission" date="2024-06" db="EMBL/GenBank/DDBJ databases">
        <title>Draft Genome Sequences of Epichloe bromicola Strains Isolated from Elymus ciliaris.</title>
        <authorList>
            <consortium name="Epichloe bromicola genome sequencing consortium"/>
            <person name="Miura A."/>
            <person name="Imano S."/>
            <person name="Ashida A."/>
            <person name="Sato I."/>
            <person name="Chiba S."/>
            <person name="Tanaka A."/>
            <person name="Camagna M."/>
            <person name="Takemoto D."/>
        </authorList>
    </citation>
    <scope>NUCLEOTIDE SEQUENCE [LARGE SCALE GENOMIC DNA]</scope>
    <source>
        <strain evidence="4">DP</strain>
    </source>
</reference>
<evidence type="ECO:0000313" key="3">
    <source>
        <dbReference type="EMBL" id="GAB0135362.1"/>
    </source>
</evidence>
<evidence type="ECO:0000256" key="1">
    <source>
        <dbReference type="SAM" id="MobiDB-lite"/>
    </source>
</evidence>
<dbReference type="PROSITE" id="PS50181">
    <property type="entry name" value="FBOX"/>
    <property type="match status" value="1"/>
</dbReference>
<protein>
    <recommendedName>
        <fullName evidence="2">F-box domain-containing protein</fullName>
    </recommendedName>
</protein>
<dbReference type="EMBL" id="BAAFGZ010000124">
    <property type="protein sequence ID" value="GAB0135362.1"/>
    <property type="molecule type" value="Genomic_DNA"/>
</dbReference>
<dbReference type="InterPro" id="IPR001810">
    <property type="entry name" value="F-box_dom"/>
</dbReference>
<gene>
    <name evidence="3" type="primary">g3703</name>
    <name evidence="3" type="ORF">EsDP_00003703</name>
</gene>
<name>A0ABQ0CPI9_9HYPO</name>
<accession>A0ABQ0CPI9</accession>
<dbReference type="SMART" id="SM00256">
    <property type="entry name" value="FBOX"/>
    <property type="match status" value="1"/>
</dbReference>